<evidence type="ECO:0000256" key="1">
    <source>
        <dbReference type="SAM" id="Phobius"/>
    </source>
</evidence>
<protein>
    <submittedName>
        <fullName evidence="2">Uncharacterized protein</fullName>
    </submittedName>
</protein>
<keyword evidence="1" id="KW-1133">Transmembrane helix</keyword>
<feature type="transmembrane region" description="Helical" evidence="1">
    <location>
        <begin position="149"/>
        <end position="167"/>
    </location>
</feature>
<dbReference type="RefSeq" id="WP_307235034.1">
    <property type="nucleotide sequence ID" value="NZ_JAUSUZ010000001.1"/>
</dbReference>
<feature type="transmembrane region" description="Helical" evidence="1">
    <location>
        <begin position="24"/>
        <end position="42"/>
    </location>
</feature>
<accession>A0AAE3VUN0</accession>
<sequence length="284" mass="31355">MDDDVPGAGRVEGKSSAAFGPREIAAAGSALLILLVLIKIYGVAHFSLTTTTGLLAAPPVQVALGTVTIYAYHVLPALALGTCWLAVRYRRNIAWGVWPVIVIVAIVATLASPFQYLLVELGVVAVAVLLEVGLWRLIKERPSRTLNGLRGMMFVYLAAAVLAYQFLVSLDAPWVSAQAFRVDAAAVVRTQHMTWDPNEFDVLSDRVFIGYPIAEEAGWLTVLHADTRYLMRFPAASVRDRLTCHYEKDQLHGDRPLLSVLQDRPYDSPNIDCEMVRTYLYSRP</sequence>
<evidence type="ECO:0000313" key="3">
    <source>
        <dbReference type="Proteomes" id="UP001240236"/>
    </source>
</evidence>
<name>A0AAE3VUN0_9ACTN</name>
<proteinExistence type="predicted"/>
<feature type="transmembrane region" description="Helical" evidence="1">
    <location>
        <begin position="117"/>
        <end position="137"/>
    </location>
</feature>
<feature type="transmembrane region" description="Helical" evidence="1">
    <location>
        <begin position="93"/>
        <end position="111"/>
    </location>
</feature>
<comment type="caution">
    <text evidence="2">The sequence shown here is derived from an EMBL/GenBank/DDBJ whole genome shotgun (WGS) entry which is preliminary data.</text>
</comment>
<gene>
    <name evidence="2" type="ORF">J2S42_000653</name>
</gene>
<keyword evidence="1" id="KW-0472">Membrane</keyword>
<keyword evidence="3" id="KW-1185">Reference proteome</keyword>
<dbReference type="AlphaFoldDB" id="A0AAE3VUN0"/>
<dbReference type="Proteomes" id="UP001240236">
    <property type="component" value="Unassembled WGS sequence"/>
</dbReference>
<evidence type="ECO:0000313" key="2">
    <source>
        <dbReference type="EMBL" id="MDQ0363984.1"/>
    </source>
</evidence>
<keyword evidence="1" id="KW-0812">Transmembrane</keyword>
<organism evidence="2 3">
    <name type="scientific">Catenuloplanes indicus</name>
    <dbReference type="NCBI Taxonomy" id="137267"/>
    <lineage>
        <taxon>Bacteria</taxon>
        <taxon>Bacillati</taxon>
        <taxon>Actinomycetota</taxon>
        <taxon>Actinomycetes</taxon>
        <taxon>Micromonosporales</taxon>
        <taxon>Micromonosporaceae</taxon>
        <taxon>Catenuloplanes</taxon>
    </lineage>
</organism>
<reference evidence="2 3" key="1">
    <citation type="submission" date="2023-07" db="EMBL/GenBank/DDBJ databases">
        <title>Sequencing the genomes of 1000 actinobacteria strains.</title>
        <authorList>
            <person name="Klenk H.-P."/>
        </authorList>
    </citation>
    <scope>NUCLEOTIDE SEQUENCE [LARGE SCALE GENOMIC DNA]</scope>
    <source>
        <strain evidence="2 3">DSM 44709</strain>
    </source>
</reference>
<dbReference type="EMBL" id="JAUSUZ010000001">
    <property type="protein sequence ID" value="MDQ0363984.1"/>
    <property type="molecule type" value="Genomic_DNA"/>
</dbReference>
<feature type="transmembrane region" description="Helical" evidence="1">
    <location>
        <begin position="62"/>
        <end position="86"/>
    </location>
</feature>